<evidence type="ECO:0000313" key="2">
    <source>
        <dbReference type="Proteomes" id="UP000297288"/>
    </source>
</evidence>
<proteinExistence type="predicted"/>
<comment type="caution">
    <text evidence="1">The sequence shown here is derived from an EMBL/GenBank/DDBJ whole genome shotgun (WGS) entry which is preliminary data.</text>
</comment>
<dbReference type="AlphaFoldDB" id="A0A4Z0W501"/>
<evidence type="ECO:0008006" key="3">
    <source>
        <dbReference type="Google" id="ProtNLM"/>
    </source>
</evidence>
<dbReference type="EMBL" id="SRME01000001">
    <property type="protein sequence ID" value="TGG88980.1"/>
    <property type="molecule type" value="Genomic_DNA"/>
</dbReference>
<name>A0A4Z0W501_9BACT</name>
<gene>
    <name evidence="1" type="ORF">E4650_01935</name>
</gene>
<sequence length="161" mass="18775">MKRFIVLFIILIMSLSFFSMDWGIAFESDFKNSEIEQLSKFNLNLRADLGFLYTYFPVGKDNIITENFESITIYPNNEFKLDDVHLGIYFIREKISFLELKFAVENSVIDLLDYKEYKLLFGVGAFFTNNILIEASMKESIDTFSNDGFKPDIVLGLNFLF</sequence>
<dbReference type="Proteomes" id="UP000297288">
    <property type="component" value="Unassembled WGS sequence"/>
</dbReference>
<accession>A0A4Z0W501</accession>
<organism evidence="1 2">
    <name type="scientific">Geotoga petraea</name>
    <dbReference type="NCBI Taxonomy" id="28234"/>
    <lineage>
        <taxon>Bacteria</taxon>
        <taxon>Thermotogati</taxon>
        <taxon>Thermotogota</taxon>
        <taxon>Thermotogae</taxon>
        <taxon>Petrotogales</taxon>
        <taxon>Petrotogaceae</taxon>
        <taxon>Geotoga</taxon>
    </lineage>
</organism>
<protein>
    <recommendedName>
        <fullName evidence="3">Outer membrane protein beta-barrel domain-containing protein</fullName>
    </recommendedName>
</protein>
<evidence type="ECO:0000313" key="1">
    <source>
        <dbReference type="EMBL" id="TGG88980.1"/>
    </source>
</evidence>
<dbReference type="RefSeq" id="WP_135402541.1">
    <property type="nucleotide sequence ID" value="NZ_SRME01000001.1"/>
</dbReference>
<reference evidence="1 2" key="1">
    <citation type="submission" date="2019-04" db="EMBL/GenBank/DDBJ databases">
        <title>Draft genome sequence data and analysis of a Fermenting Bacterium, Geotoga petraea strain HO-Geo1, isolated from heavy-oil petroleum reservoir in Russia.</title>
        <authorList>
            <person name="Grouzdev D.S."/>
            <person name="Semenova E.M."/>
            <person name="Sokolova D.S."/>
            <person name="Tourova T.P."/>
            <person name="Poltaraus A.B."/>
            <person name="Nazina T.N."/>
        </authorList>
    </citation>
    <scope>NUCLEOTIDE SEQUENCE [LARGE SCALE GENOMIC DNA]</scope>
    <source>
        <strain evidence="1 2">HO-Geo1</strain>
    </source>
</reference>